<accession>A0A9D4ZGK6</accession>
<name>A0A9D4ZGK6_ADICA</name>
<evidence type="ECO:0000313" key="1">
    <source>
        <dbReference type="EMBL" id="KAI5073267.1"/>
    </source>
</evidence>
<protein>
    <submittedName>
        <fullName evidence="1">Uncharacterized protein</fullName>
    </submittedName>
</protein>
<dbReference type="Proteomes" id="UP000886520">
    <property type="component" value="Chromosome 11"/>
</dbReference>
<gene>
    <name evidence="1" type="ORF">GOP47_0011280</name>
</gene>
<evidence type="ECO:0000313" key="2">
    <source>
        <dbReference type="Proteomes" id="UP000886520"/>
    </source>
</evidence>
<reference evidence="1" key="1">
    <citation type="submission" date="2021-01" db="EMBL/GenBank/DDBJ databases">
        <title>Adiantum capillus-veneris genome.</title>
        <authorList>
            <person name="Fang Y."/>
            <person name="Liao Q."/>
        </authorList>
    </citation>
    <scope>NUCLEOTIDE SEQUENCE</scope>
    <source>
        <strain evidence="1">H3</strain>
        <tissue evidence="1">Leaf</tissue>
    </source>
</reference>
<dbReference type="EMBL" id="JABFUD020000011">
    <property type="protein sequence ID" value="KAI5073267.1"/>
    <property type="molecule type" value="Genomic_DNA"/>
</dbReference>
<sequence>MNSCGQGGDIPSLARLRSSSPGNLVSNMASSTAPNAVVEEFSQQQMALLLQLKKTVSTHPFMDADALRALLQGARLETAANFDAKAAPYKSLTRPDDKTSLGALEAIKAAWENIFTSMETKASGLYTPQSSSTGLSPSWATTLAKWVLEAAIAAVLSYVIDKISELKSGDVYDLLCKLRDALNEILNTIDDIFTNAFRALLDLVIALLQDLIPLVDEPLKTLLEALLSAAEDLRDLL</sequence>
<proteinExistence type="predicted"/>
<keyword evidence="2" id="KW-1185">Reference proteome</keyword>
<organism evidence="1 2">
    <name type="scientific">Adiantum capillus-veneris</name>
    <name type="common">Maidenhair fern</name>
    <dbReference type="NCBI Taxonomy" id="13818"/>
    <lineage>
        <taxon>Eukaryota</taxon>
        <taxon>Viridiplantae</taxon>
        <taxon>Streptophyta</taxon>
        <taxon>Embryophyta</taxon>
        <taxon>Tracheophyta</taxon>
        <taxon>Polypodiopsida</taxon>
        <taxon>Polypodiidae</taxon>
        <taxon>Polypodiales</taxon>
        <taxon>Pteridineae</taxon>
        <taxon>Pteridaceae</taxon>
        <taxon>Vittarioideae</taxon>
        <taxon>Adiantum</taxon>
    </lineage>
</organism>
<comment type="caution">
    <text evidence="1">The sequence shown here is derived from an EMBL/GenBank/DDBJ whole genome shotgun (WGS) entry which is preliminary data.</text>
</comment>
<dbReference type="AlphaFoldDB" id="A0A9D4ZGK6"/>